<dbReference type="AlphaFoldDB" id="A0AA51UJD5"/>
<name>A0AA51UJD5_9EURY</name>
<reference evidence="2" key="1">
    <citation type="submission" date="2023-08" db="EMBL/GenBank/DDBJ databases">
        <title>Methanolobus mangrovi sp. nov. and Methanolobus sediminis sp. nov, two novel methylotrophic methanogens isolated from mangrove sediments in China.</title>
        <authorList>
            <person name="Zhou J."/>
        </authorList>
    </citation>
    <scope>NUCLEOTIDE SEQUENCE</scope>
    <source>
        <strain evidence="2">FTZ2</strain>
    </source>
</reference>
<keyword evidence="3" id="KW-1185">Reference proteome</keyword>
<evidence type="ECO:0000256" key="1">
    <source>
        <dbReference type="SAM" id="MobiDB-lite"/>
    </source>
</evidence>
<dbReference type="KEGG" id="mmav:RE476_02865"/>
<evidence type="ECO:0000313" key="3">
    <source>
        <dbReference type="Proteomes" id="UP001183006"/>
    </source>
</evidence>
<accession>A0AA51UJD5</accession>
<dbReference type="GeneID" id="84229048"/>
<dbReference type="Proteomes" id="UP001183006">
    <property type="component" value="Chromosome"/>
</dbReference>
<dbReference type="EMBL" id="CP133594">
    <property type="protein sequence ID" value="WMW22781.1"/>
    <property type="molecule type" value="Genomic_DNA"/>
</dbReference>
<evidence type="ECO:0000313" key="2">
    <source>
        <dbReference type="EMBL" id="WMW22781.1"/>
    </source>
</evidence>
<dbReference type="RefSeq" id="WP_309308895.1">
    <property type="nucleotide sequence ID" value="NZ_CP133594.1"/>
</dbReference>
<evidence type="ECO:0008006" key="4">
    <source>
        <dbReference type="Google" id="ProtNLM"/>
    </source>
</evidence>
<proteinExistence type="predicted"/>
<gene>
    <name evidence="2" type="ORF">RE476_02865</name>
</gene>
<protein>
    <recommendedName>
        <fullName evidence="4">NurA domain-containing protein</fullName>
    </recommendedName>
</protein>
<organism evidence="2 3">
    <name type="scientific">Methanolobus mangrovi</name>
    <dbReference type="NCBI Taxonomy" id="3072977"/>
    <lineage>
        <taxon>Archaea</taxon>
        <taxon>Methanobacteriati</taxon>
        <taxon>Methanobacteriota</taxon>
        <taxon>Stenosarchaea group</taxon>
        <taxon>Methanomicrobia</taxon>
        <taxon>Methanosarcinales</taxon>
        <taxon>Methanosarcinaceae</taxon>
        <taxon>Methanolobus</taxon>
    </lineage>
</organism>
<sequence length="307" mass="35154">MCVDAVSPSTDTDELGKAQFNPDGTPKTALGKMMMDLGVNDPPFLNRLSPMIPKGSDIRDNPDSVSPGWVMTYRDLCEWAVLYERICHTNFATDTLIVRDGLLRSKIFSGELFIKWRKNVENAMDRIYKEDHRRVFLVGLAKHSKVITRYQLAMAIDNVFPSGDARFVRIPRDLEAKAYIWNEYARGAEAEGKDVEAPKFVAGDMFLVRFGPMDGDPIWAVDIFSKQKDDASEIFGYLLNDAIDGFPVPFYPRCLQKAHEFAQVVDFDLEIFQDHIFEAVRDLLPNEKKCIVDSWRFRSDLSMRRYG</sequence>
<feature type="region of interest" description="Disordered" evidence="1">
    <location>
        <begin position="1"/>
        <end position="24"/>
    </location>
</feature>